<dbReference type="EMBL" id="FRCR01000014">
    <property type="protein sequence ID" value="SHM81989.1"/>
    <property type="molecule type" value="Genomic_DNA"/>
</dbReference>
<reference evidence="2" key="1">
    <citation type="submission" date="2016-11" db="EMBL/GenBank/DDBJ databases">
        <authorList>
            <person name="Varghese N."/>
            <person name="Submissions S."/>
        </authorList>
    </citation>
    <scope>NUCLEOTIDE SEQUENCE [LARGE SCALE GENOMIC DNA]</scope>
    <source>
        <strain evidence="2">DSM 18802</strain>
    </source>
</reference>
<evidence type="ECO:0000313" key="1">
    <source>
        <dbReference type="EMBL" id="SHM81989.1"/>
    </source>
</evidence>
<keyword evidence="2" id="KW-1185">Reference proteome</keyword>
<organism evidence="1 2">
    <name type="scientific">Caldanaerovirga acetigignens</name>
    <dbReference type="NCBI Taxonomy" id="447595"/>
    <lineage>
        <taxon>Bacteria</taxon>
        <taxon>Bacillati</taxon>
        <taxon>Bacillota</taxon>
        <taxon>Clostridia</taxon>
        <taxon>Thermosediminibacterales</taxon>
        <taxon>Thermosediminibacteraceae</taxon>
        <taxon>Caldanaerovirga</taxon>
    </lineage>
</organism>
<dbReference type="AlphaFoldDB" id="A0A1M7LUI7"/>
<dbReference type="STRING" id="447595.SAMN05660826_02051"/>
<gene>
    <name evidence="1" type="ORF">SAMN05660826_02051</name>
</gene>
<evidence type="ECO:0000313" key="2">
    <source>
        <dbReference type="Proteomes" id="UP000184375"/>
    </source>
</evidence>
<name>A0A1M7LUI7_9FIRM</name>
<dbReference type="RefSeq" id="WP_073258137.1">
    <property type="nucleotide sequence ID" value="NZ_FRCR01000014.1"/>
</dbReference>
<sequence>MIYAFFMGKLDRKIYFDKCGADAQQDFPVEPGSLLQNDLIVIRDNEISLARKDRKYTDLAGSIFWSEHVASMYSPNIIIR</sequence>
<proteinExistence type="predicted"/>
<dbReference type="Proteomes" id="UP000184375">
    <property type="component" value="Unassembled WGS sequence"/>
</dbReference>
<protein>
    <submittedName>
        <fullName evidence="1">Oxygen-independent coproporphyrinogen-3 oxidase</fullName>
    </submittedName>
</protein>
<accession>A0A1M7LUI7</accession>